<evidence type="ECO:0000256" key="1">
    <source>
        <dbReference type="SAM" id="Coils"/>
    </source>
</evidence>
<name>A0A699HPY5_TANCI</name>
<feature type="coiled-coil region" evidence="1">
    <location>
        <begin position="58"/>
        <end position="120"/>
    </location>
</feature>
<comment type="caution">
    <text evidence="2">The sequence shown here is derived from an EMBL/GenBank/DDBJ whole genome shotgun (WGS) entry which is preliminary data.</text>
</comment>
<dbReference type="InterPro" id="IPR038077">
    <property type="entry name" value="Troponin_sf"/>
</dbReference>
<sequence length="163" mass="18929">MTFLFDFSRLTPSYQGTDSGGGPRYQETIGDTIAQTRFERVSKNSNDSLLARGNTLQNDEDRMKLDELMDLCTNLQNRVFDLEQTKATQKKKIASQHDEIASLKRRVKKLKKRNRSRTHNLKRLYKVGLSSREESSRDEESLGENISKQERKLMLLMQMKTLP</sequence>
<dbReference type="AlphaFoldDB" id="A0A699HPY5"/>
<gene>
    <name evidence="2" type="ORF">Tci_429414</name>
</gene>
<proteinExistence type="predicted"/>
<accession>A0A699HPY5</accession>
<reference evidence="2" key="1">
    <citation type="journal article" date="2019" name="Sci. Rep.">
        <title>Draft genome of Tanacetum cinerariifolium, the natural source of mosquito coil.</title>
        <authorList>
            <person name="Yamashiro T."/>
            <person name="Shiraishi A."/>
            <person name="Satake H."/>
            <person name="Nakayama K."/>
        </authorList>
    </citation>
    <scope>NUCLEOTIDE SEQUENCE</scope>
</reference>
<keyword evidence="1" id="KW-0175">Coiled coil</keyword>
<organism evidence="2">
    <name type="scientific">Tanacetum cinerariifolium</name>
    <name type="common">Dalmatian daisy</name>
    <name type="synonym">Chrysanthemum cinerariifolium</name>
    <dbReference type="NCBI Taxonomy" id="118510"/>
    <lineage>
        <taxon>Eukaryota</taxon>
        <taxon>Viridiplantae</taxon>
        <taxon>Streptophyta</taxon>
        <taxon>Embryophyta</taxon>
        <taxon>Tracheophyta</taxon>
        <taxon>Spermatophyta</taxon>
        <taxon>Magnoliopsida</taxon>
        <taxon>eudicotyledons</taxon>
        <taxon>Gunneridae</taxon>
        <taxon>Pentapetalae</taxon>
        <taxon>asterids</taxon>
        <taxon>campanulids</taxon>
        <taxon>Asterales</taxon>
        <taxon>Asteraceae</taxon>
        <taxon>Asteroideae</taxon>
        <taxon>Anthemideae</taxon>
        <taxon>Anthemidinae</taxon>
        <taxon>Tanacetum</taxon>
    </lineage>
</organism>
<evidence type="ECO:0000313" key="2">
    <source>
        <dbReference type="EMBL" id="GEY57440.1"/>
    </source>
</evidence>
<protein>
    <submittedName>
        <fullName evidence="2">Uncharacterized protein</fullName>
    </submittedName>
</protein>
<dbReference type="SUPFAM" id="SSF90250">
    <property type="entry name" value="Troponin coil-coiled subunits"/>
    <property type="match status" value="1"/>
</dbReference>
<dbReference type="EMBL" id="BKCJ010190190">
    <property type="protein sequence ID" value="GEY57440.1"/>
    <property type="molecule type" value="Genomic_DNA"/>
</dbReference>